<evidence type="ECO:0000256" key="1">
    <source>
        <dbReference type="ARBA" id="ARBA00005709"/>
    </source>
</evidence>
<keyword evidence="3" id="KW-0964">Secreted</keyword>
<feature type="domain" description="Flagellin C-terminal" evidence="6">
    <location>
        <begin position="273"/>
        <end position="353"/>
    </location>
</feature>
<comment type="subcellular location">
    <subcellularLocation>
        <location evidence="3">Secreted</location>
    </subcellularLocation>
    <subcellularLocation>
        <location evidence="3">Bacterial flagellum</location>
    </subcellularLocation>
</comment>
<dbReference type="SUPFAM" id="SSF64518">
    <property type="entry name" value="Phase 1 flagellin"/>
    <property type="match status" value="1"/>
</dbReference>
<dbReference type="RefSeq" id="WP_099510458.1">
    <property type="nucleotide sequence ID" value="NZ_CP016616.1"/>
</dbReference>
<reference evidence="7" key="1">
    <citation type="submission" date="2016-07" db="EMBL/GenBank/DDBJ databases">
        <title>Microvirga ossetica sp. nov. a new species of rhizobia isolated from root nodules of the legume species Vicia alpestris Steven originated from North Ossetia region in the Caucasus.</title>
        <authorList>
            <person name="Safronova V.I."/>
            <person name="Kuznetsova I.G."/>
            <person name="Sazanova A.L."/>
            <person name="Belimov A."/>
            <person name="Andronov E."/>
            <person name="Osledkin Y.S."/>
            <person name="Onishchuk O.P."/>
            <person name="Kurchak O.N."/>
            <person name="Shaposhnikov A.I."/>
            <person name="Willems A."/>
            <person name="Tikhonovich I.A."/>
        </authorList>
    </citation>
    <scope>NUCLEOTIDE SEQUENCE [LARGE SCALE GENOMIC DNA]</scope>
    <source>
        <strain evidence="7">V5/3M</strain>
    </source>
</reference>
<dbReference type="PANTHER" id="PTHR42792:SF1">
    <property type="entry name" value="FLAGELLAR HOOK-ASSOCIATED PROTEIN 3"/>
    <property type="match status" value="1"/>
</dbReference>
<keyword evidence="4" id="KW-0175">Coiled coil</keyword>
<evidence type="ECO:0000256" key="4">
    <source>
        <dbReference type="SAM" id="Coils"/>
    </source>
</evidence>
<dbReference type="EMBL" id="CP016616">
    <property type="protein sequence ID" value="ANY79447.1"/>
    <property type="molecule type" value="Genomic_DNA"/>
</dbReference>
<keyword evidence="2 3" id="KW-0975">Bacterial flagellum</keyword>
<dbReference type="InterPro" id="IPR001029">
    <property type="entry name" value="Flagellin_N"/>
</dbReference>
<evidence type="ECO:0000256" key="2">
    <source>
        <dbReference type="ARBA" id="ARBA00023143"/>
    </source>
</evidence>
<gene>
    <name evidence="7" type="ORF">BB934_15480</name>
</gene>
<evidence type="ECO:0000259" key="5">
    <source>
        <dbReference type="Pfam" id="PF00669"/>
    </source>
</evidence>
<dbReference type="GO" id="GO:0005576">
    <property type="term" value="C:extracellular region"/>
    <property type="evidence" value="ECO:0007669"/>
    <property type="project" value="UniProtKB-SubCell"/>
</dbReference>
<dbReference type="AlphaFoldDB" id="A0A1B2EHN9"/>
<organism evidence="7">
    <name type="scientific">Microvirga ossetica</name>
    <dbReference type="NCBI Taxonomy" id="1882682"/>
    <lineage>
        <taxon>Bacteria</taxon>
        <taxon>Pseudomonadati</taxon>
        <taxon>Pseudomonadota</taxon>
        <taxon>Alphaproteobacteria</taxon>
        <taxon>Hyphomicrobiales</taxon>
        <taxon>Methylobacteriaceae</taxon>
        <taxon>Microvirga</taxon>
    </lineage>
</organism>
<dbReference type="NCBIfam" id="NF004669">
    <property type="entry name" value="PRK06008.1"/>
    <property type="match status" value="1"/>
</dbReference>
<dbReference type="PANTHER" id="PTHR42792">
    <property type="entry name" value="FLAGELLIN"/>
    <property type="match status" value="1"/>
</dbReference>
<name>A0A1B2EHN9_9HYPH</name>
<comment type="function">
    <text evidence="3">Flagellin is the subunit protein which polymerizes to form the filaments of bacterial flagella.</text>
</comment>
<sequence>MRTTFVSTMSLWNSSKSSLDKLQTNLIKANKELVSGREADVGLKLGYKTGKTLSLRQDRAELDALADSNASALLRIKSATTGLGQIRTNADKFRDALIATPVGESSIATLKYQAQVNLTGAISSLNSSVGDQFIFGGLNSQTKPLSPYFSDLGPSAAKAAVDAAFAGAPPLGFGIAQGAAGVSAITPAQMTAFLDGPFADLFKGTNWQNWSSASSENVQSRISPQEKVESSVNANDEAIQKLTMAYTMMIDLGIDNLNDETRAVLVSRVVEILSASTTGLTTMQSKLGAAQEKIEQANERLSLQKDILDEKVTHLEAVDPAEAKIRVDQLMTQIQTSYSLTAQLKGLNLINYI</sequence>
<accession>A0A1B2EHN9</accession>
<dbReference type="Pfam" id="PF00669">
    <property type="entry name" value="Flagellin_N"/>
    <property type="match status" value="1"/>
</dbReference>
<evidence type="ECO:0000256" key="3">
    <source>
        <dbReference type="RuleBase" id="RU362073"/>
    </source>
</evidence>
<protein>
    <recommendedName>
        <fullName evidence="3">Flagellin</fullName>
    </recommendedName>
</protein>
<dbReference type="GO" id="GO:0009288">
    <property type="term" value="C:bacterial-type flagellum"/>
    <property type="evidence" value="ECO:0007669"/>
    <property type="project" value="UniProtKB-SubCell"/>
</dbReference>
<dbReference type="InterPro" id="IPR001492">
    <property type="entry name" value="Flagellin"/>
</dbReference>
<dbReference type="InterPro" id="IPR046358">
    <property type="entry name" value="Flagellin_C"/>
</dbReference>
<dbReference type="Gene3D" id="1.20.1330.10">
    <property type="entry name" value="f41 fragment of flagellin, N-terminal domain"/>
    <property type="match status" value="1"/>
</dbReference>
<proteinExistence type="inferred from homology"/>
<evidence type="ECO:0000313" key="7">
    <source>
        <dbReference type="EMBL" id="ANY79447.1"/>
    </source>
</evidence>
<feature type="coiled-coil region" evidence="4">
    <location>
        <begin position="280"/>
        <end position="311"/>
    </location>
</feature>
<evidence type="ECO:0000259" key="6">
    <source>
        <dbReference type="Pfam" id="PF00700"/>
    </source>
</evidence>
<dbReference type="OrthoDB" id="8004955at2"/>
<dbReference type="Pfam" id="PF00700">
    <property type="entry name" value="Flagellin_C"/>
    <property type="match status" value="1"/>
</dbReference>
<comment type="similarity">
    <text evidence="1 3">Belongs to the bacterial flagellin family.</text>
</comment>
<dbReference type="GO" id="GO:0005198">
    <property type="term" value="F:structural molecule activity"/>
    <property type="evidence" value="ECO:0007669"/>
    <property type="project" value="UniProtKB-UniRule"/>
</dbReference>
<dbReference type="KEGG" id="moc:BB934_15480"/>
<feature type="domain" description="Flagellin N-terminal" evidence="5">
    <location>
        <begin position="6"/>
        <end position="137"/>
    </location>
</feature>